<comment type="caution">
    <text evidence="2">The sequence shown here is derived from an EMBL/GenBank/DDBJ whole genome shotgun (WGS) entry which is preliminary data.</text>
</comment>
<sequence>MQTSWTARLAILLLGVQVATASFRFAEGSKHLRTNAERLAHGLPPLPPTFKRTLPGSADAPTRALQARYGAPSPTTPMPLTYSGRLEVRSLDGERVGFVTSSNNGASFGVDTKVDGNTYGESSDLHVKFETSSNTFDVQITSPSLGEASLLGAATSVGPTSISGGSPNFVSLTNVGQTPAGSIPTSSAGKQCLVESAIWSFDEAGQKLTAQFVNPDGSRPATVLAYDVDSNSLIFTGDLASYEADKASKVDPEIIVIPWNSPRLFPVTLHVAAAYNDQWPVMKPDPSL</sequence>
<feature type="chain" id="PRO_5047325627" evidence="1">
    <location>
        <begin position="22"/>
        <end position="288"/>
    </location>
</feature>
<accession>A0ABR3JE65</accession>
<evidence type="ECO:0000313" key="3">
    <source>
        <dbReference type="Proteomes" id="UP001556367"/>
    </source>
</evidence>
<keyword evidence="1" id="KW-0732">Signal</keyword>
<gene>
    <name evidence="2" type="ORF">HGRIS_005019</name>
</gene>
<evidence type="ECO:0000313" key="2">
    <source>
        <dbReference type="EMBL" id="KAL0953842.1"/>
    </source>
</evidence>
<reference evidence="3" key="1">
    <citation type="submission" date="2024-06" db="EMBL/GenBank/DDBJ databases">
        <title>Multi-omics analyses provide insights into the biosynthesis of the anticancer antibiotic pleurotin in Hohenbuehelia grisea.</title>
        <authorList>
            <person name="Weaver J.A."/>
            <person name="Alberti F."/>
        </authorList>
    </citation>
    <scope>NUCLEOTIDE SEQUENCE [LARGE SCALE GENOMIC DNA]</scope>
    <source>
        <strain evidence="3">T-177</strain>
    </source>
</reference>
<protein>
    <submittedName>
        <fullName evidence="2">Uncharacterized protein</fullName>
    </submittedName>
</protein>
<name>A0ABR3JE65_9AGAR</name>
<dbReference type="Proteomes" id="UP001556367">
    <property type="component" value="Unassembled WGS sequence"/>
</dbReference>
<proteinExistence type="predicted"/>
<organism evidence="2 3">
    <name type="scientific">Hohenbuehelia grisea</name>
    <dbReference type="NCBI Taxonomy" id="104357"/>
    <lineage>
        <taxon>Eukaryota</taxon>
        <taxon>Fungi</taxon>
        <taxon>Dikarya</taxon>
        <taxon>Basidiomycota</taxon>
        <taxon>Agaricomycotina</taxon>
        <taxon>Agaricomycetes</taxon>
        <taxon>Agaricomycetidae</taxon>
        <taxon>Agaricales</taxon>
        <taxon>Pleurotineae</taxon>
        <taxon>Pleurotaceae</taxon>
        <taxon>Hohenbuehelia</taxon>
    </lineage>
</organism>
<dbReference type="EMBL" id="JASNQZ010000008">
    <property type="protein sequence ID" value="KAL0953842.1"/>
    <property type="molecule type" value="Genomic_DNA"/>
</dbReference>
<feature type="signal peptide" evidence="1">
    <location>
        <begin position="1"/>
        <end position="21"/>
    </location>
</feature>
<keyword evidence="3" id="KW-1185">Reference proteome</keyword>
<evidence type="ECO:0000256" key="1">
    <source>
        <dbReference type="SAM" id="SignalP"/>
    </source>
</evidence>